<reference evidence="2 3" key="1">
    <citation type="journal article" date="2018" name="Sci. Rep.">
        <title>Raphidocelis subcapitata (=Pseudokirchneriella subcapitata) provides an insight into genome evolution and environmental adaptations in the Sphaeropleales.</title>
        <authorList>
            <person name="Suzuki S."/>
            <person name="Yamaguchi H."/>
            <person name="Nakajima N."/>
            <person name="Kawachi M."/>
        </authorList>
    </citation>
    <scope>NUCLEOTIDE SEQUENCE [LARGE SCALE GENOMIC DNA]</scope>
    <source>
        <strain evidence="2 3">NIES-35</strain>
    </source>
</reference>
<feature type="region of interest" description="Disordered" evidence="1">
    <location>
        <begin position="33"/>
        <end position="78"/>
    </location>
</feature>
<sequence length="338" mass="37864">MRQLRARRCARVAEQTAATSGGPWVCFRHSQPRRLASQTRAVERDLDWEPDLKKKPATPPPRSSFPPPPPPPPPPTQTGVPWYEVPFASRRNMFLSVLGGSAALLFYNKKVLPPVEIRDPPKDFPFQLAGYTDVAPEEFVYARTPGGNWIASATDPQGRLFMIDEIGDLYYDSGDPRIGLYALDTDGNLFNIYRDVDGVRRTTPVGNIADLTRFKISEIKGIKLDNEVTVVAFKDGRTLELPAGSATNNGELIAPPNEIIEGMKVPRDNPFEKLLSPRRSYPYDRPEVDFADPRPYEQQLFDQVLLDDPDIPGFQPALPEGFDIDEFAKQVAKEGKKK</sequence>
<dbReference type="OrthoDB" id="513362at2759"/>
<gene>
    <name evidence="2" type="ORF">Rsub_10744</name>
</gene>
<dbReference type="EMBL" id="BDRX01000103">
    <property type="protein sequence ID" value="GBF97608.1"/>
    <property type="molecule type" value="Genomic_DNA"/>
</dbReference>
<dbReference type="Proteomes" id="UP000247498">
    <property type="component" value="Unassembled WGS sequence"/>
</dbReference>
<organism evidence="2 3">
    <name type="scientific">Raphidocelis subcapitata</name>
    <dbReference type="NCBI Taxonomy" id="307507"/>
    <lineage>
        <taxon>Eukaryota</taxon>
        <taxon>Viridiplantae</taxon>
        <taxon>Chlorophyta</taxon>
        <taxon>core chlorophytes</taxon>
        <taxon>Chlorophyceae</taxon>
        <taxon>CS clade</taxon>
        <taxon>Sphaeropleales</taxon>
        <taxon>Selenastraceae</taxon>
        <taxon>Raphidocelis</taxon>
    </lineage>
</organism>
<feature type="compositionally biased region" description="Pro residues" evidence="1">
    <location>
        <begin position="57"/>
        <end position="76"/>
    </location>
</feature>
<evidence type="ECO:0000256" key="1">
    <source>
        <dbReference type="SAM" id="MobiDB-lite"/>
    </source>
</evidence>
<name>A0A2V0PCN4_9CHLO</name>
<evidence type="ECO:0000313" key="2">
    <source>
        <dbReference type="EMBL" id="GBF97608.1"/>
    </source>
</evidence>
<comment type="caution">
    <text evidence="2">The sequence shown here is derived from an EMBL/GenBank/DDBJ whole genome shotgun (WGS) entry which is preliminary data.</text>
</comment>
<feature type="compositionally biased region" description="Basic and acidic residues" evidence="1">
    <location>
        <begin position="41"/>
        <end position="54"/>
    </location>
</feature>
<dbReference type="AlphaFoldDB" id="A0A2V0PCN4"/>
<dbReference type="InParanoid" id="A0A2V0PCN4"/>
<keyword evidence="3" id="KW-1185">Reference proteome</keyword>
<evidence type="ECO:0000313" key="3">
    <source>
        <dbReference type="Proteomes" id="UP000247498"/>
    </source>
</evidence>
<proteinExistence type="predicted"/>
<protein>
    <submittedName>
        <fullName evidence="2">Uncharacterized protein</fullName>
    </submittedName>
</protein>
<accession>A0A2V0PCN4</accession>